<keyword evidence="4" id="KW-1185">Reference proteome</keyword>
<evidence type="ECO:0000313" key="3">
    <source>
        <dbReference type="EMBL" id="SHH00628.1"/>
    </source>
</evidence>
<dbReference type="Gene3D" id="6.10.10.120">
    <property type="entry name" value="Antitoxin ParD1-like"/>
    <property type="match status" value="1"/>
</dbReference>
<dbReference type="Proteomes" id="UP000184516">
    <property type="component" value="Unassembled WGS sequence"/>
</dbReference>
<dbReference type="GO" id="GO:0006355">
    <property type="term" value="P:regulation of DNA-templated transcription"/>
    <property type="evidence" value="ECO:0007669"/>
    <property type="project" value="InterPro"/>
</dbReference>
<dbReference type="Pfam" id="PF03693">
    <property type="entry name" value="ParD_antitoxin"/>
    <property type="match status" value="1"/>
</dbReference>
<evidence type="ECO:0000256" key="2">
    <source>
        <dbReference type="ARBA" id="ARBA00022649"/>
    </source>
</evidence>
<gene>
    <name evidence="3" type="ORF">SAMN05443549_11036</name>
</gene>
<comment type="similarity">
    <text evidence="1">Belongs to the ParD antitoxin family.</text>
</comment>
<dbReference type="RefSeq" id="WP_073371933.1">
    <property type="nucleotide sequence ID" value="NZ_FQWB01000010.1"/>
</dbReference>
<evidence type="ECO:0000313" key="4">
    <source>
        <dbReference type="Proteomes" id="UP000184516"/>
    </source>
</evidence>
<dbReference type="NCBIfam" id="TIGR02606">
    <property type="entry name" value="antidote_CC2985"/>
    <property type="match status" value="1"/>
</dbReference>
<dbReference type="SUPFAM" id="SSF47598">
    <property type="entry name" value="Ribbon-helix-helix"/>
    <property type="match status" value="1"/>
</dbReference>
<dbReference type="AlphaFoldDB" id="A0A1M5PFX2"/>
<dbReference type="InterPro" id="IPR038296">
    <property type="entry name" value="ParD_sf"/>
</dbReference>
<dbReference type="STRING" id="468056.SAMN05443549_11036"/>
<dbReference type="OrthoDB" id="9815501at2"/>
<evidence type="ECO:0000256" key="1">
    <source>
        <dbReference type="ARBA" id="ARBA00008580"/>
    </source>
</evidence>
<sequence>MARNTSILLGDYFENFINEQIATGKYSSVSEVVRTALRVFEQEENKTKSLINELKIGEKSSKIRNFDRNKNLEMLKANFQK</sequence>
<dbReference type="PANTHER" id="PTHR36582:SF2">
    <property type="entry name" value="ANTITOXIN PARD"/>
    <property type="match status" value="1"/>
</dbReference>
<dbReference type="InterPro" id="IPR022789">
    <property type="entry name" value="ParD"/>
</dbReference>
<keyword evidence="2" id="KW-1277">Toxin-antitoxin system</keyword>
<protein>
    <submittedName>
        <fullName evidence="3">Antitoxin ParD1/3/4</fullName>
    </submittedName>
</protein>
<dbReference type="PANTHER" id="PTHR36582">
    <property type="entry name" value="ANTITOXIN PARD"/>
    <property type="match status" value="1"/>
</dbReference>
<reference evidence="4" key="1">
    <citation type="submission" date="2016-11" db="EMBL/GenBank/DDBJ databases">
        <authorList>
            <person name="Varghese N."/>
            <person name="Submissions S."/>
        </authorList>
    </citation>
    <scope>NUCLEOTIDE SEQUENCE [LARGE SCALE GENOMIC DNA]</scope>
    <source>
        <strain evidence="4">DSM 19978</strain>
    </source>
</reference>
<organism evidence="3 4">
    <name type="scientific">Flavobacterium fluvii</name>
    <dbReference type="NCBI Taxonomy" id="468056"/>
    <lineage>
        <taxon>Bacteria</taxon>
        <taxon>Pseudomonadati</taxon>
        <taxon>Bacteroidota</taxon>
        <taxon>Flavobacteriia</taxon>
        <taxon>Flavobacteriales</taxon>
        <taxon>Flavobacteriaceae</taxon>
        <taxon>Flavobacterium</taxon>
    </lineage>
</organism>
<dbReference type="EMBL" id="FQWB01000010">
    <property type="protein sequence ID" value="SHH00628.1"/>
    <property type="molecule type" value="Genomic_DNA"/>
</dbReference>
<proteinExistence type="inferred from homology"/>
<dbReference type="InterPro" id="IPR010985">
    <property type="entry name" value="Ribbon_hlx_hlx"/>
</dbReference>
<name>A0A1M5PFX2_9FLAO</name>
<accession>A0A1M5PFX2</accession>